<protein>
    <submittedName>
        <fullName evidence="1">Capsid protein VP2</fullName>
    </submittedName>
</protein>
<sequence length="209" mass="22273">MAGAAFATGLGQAAGGIFGSLIQGAIQAGLNEQNFQHNKFLAQQQHGYDLDLQAKQFGHNVNMLNLQNSLKLSNFTNAGFSQADAALLARGASIGAPITTARTPTGTKLYARGASNSHLTYDPLLYQGFSNMVGAAVSKFSQKKEPQTYNWQINPLNYDTLSNWDTASVSNLSLSSLNSTGSSTSSLSLPSNNSIGSWGSYMDRHFPLE</sequence>
<organism evidence="1">
    <name type="scientific">Recovirus sp</name>
    <dbReference type="NCBI Taxonomy" id="2219046"/>
    <lineage>
        <taxon>Viruses</taxon>
        <taxon>Riboviria</taxon>
        <taxon>Orthornavirae</taxon>
        <taxon>Pisuviricota</taxon>
        <taxon>Pisoniviricetes</taxon>
        <taxon>Picornavirales</taxon>
        <taxon>Caliciviridae</taxon>
        <taxon>Recovirus</taxon>
    </lineage>
</organism>
<reference evidence="1" key="1">
    <citation type="submission" date="2017-11" db="EMBL/GenBank/DDBJ databases">
        <title>Uncontacted Amerindians fecal virome includes widely dispersed human pathogens.</title>
        <authorList>
            <person name="Siqueira J.D."/>
            <person name="Dominguez-Bello M.G."/>
            <person name="Deng X."/>
            <person name="Delwart E."/>
        </authorList>
    </citation>
    <scope>NUCLEOTIDE SEQUENCE</scope>
</reference>
<dbReference type="Pfam" id="PF03035">
    <property type="entry name" value="RNA_capsid"/>
    <property type="match status" value="1"/>
</dbReference>
<accession>A0A2Z4BUH4</accession>
<name>A0A2Z4BUH4_9CALI</name>
<proteinExistence type="predicted"/>
<dbReference type="EMBL" id="MG571787">
    <property type="protein sequence ID" value="AWU66000.1"/>
    <property type="molecule type" value="Genomic_RNA"/>
</dbReference>
<dbReference type="InterPro" id="IPR004278">
    <property type="entry name" value="VP2"/>
</dbReference>
<evidence type="ECO:0000313" key="1">
    <source>
        <dbReference type="EMBL" id="AWU66000.1"/>
    </source>
</evidence>